<dbReference type="InterPro" id="IPR036291">
    <property type="entry name" value="NAD(P)-bd_dom_sf"/>
</dbReference>
<dbReference type="GO" id="GO:0016491">
    <property type="term" value="F:oxidoreductase activity"/>
    <property type="evidence" value="ECO:0007669"/>
    <property type="project" value="UniProtKB-KW"/>
</dbReference>
<dbReference type="OrthoDB" id="9792085at2"/>
<comment type="caution">
    <text evidence="5">The sequence shown here is derived from an EMBL/GenBank/DDBJ whole genome shotgun (WGS) entry which is preliminary data.</text>
</comment>
<feature type="domain" description="GFO/IDH/MocA-like oxidoreductase" evidence="4">
    <location>
        <begin position="117"/>
        <end position="251"/>
    </location>
</feature>
<dbReference type="Gene3D" id="3.40.50.720">
    <property type="entry name" value="NAD(P)-binding Rossmann-like Domain"/>
    <property type="match status" value="1"/>
</dbReference>
<dbReference type="GO" id="GO:0000166">
    <property type="term" value="F:nucleotide binding"/>
    <property type="evidence" value="ECO:0007669"/>
    <property type="project" value="InterPro"/>
</dbReference>
<keyword evidence="2" id="KW-0520">NAD</keyword>
<dbReference type="PANTHER" id="PTHR43818">
    <property type="entry name" value="BCDNA.GH03377"/>
    <property type="match status" value="1"/>
</dbReference>
<dbReference type="Pfam" id="PF01408">
    <property type="entry name" value="GFO_IDH_MocA"/>
    <property type="match status" value="1"/>
</dbReference>
<dbReference type="Proteomes" id="UP000298154">
    <property type="component" value="Unassembled WGS sequence"/>
</dbReference>
<organism evidence="5 6">
    <name type="scientific">Cryobacterium ruanii</name>
    <dbReference type="NCBI Taxonomy" id="1259197"/>
    <lineage>
        <taxon>Bacteria</taxon>
        <taxon>Bacillati</taxon>
        <taxon>Actinomycetota</taxon>
        <taxon>Actinomycetes</taxon>
        <taxon>Micrococcales</taxon>
        <taxon>Microbacteriaceae</taxon>
        <taxon>Cryobacterium</taxon>
    </lineage>
</organism>
<proteinExistence type="predicted"/>
<gene>
    <name evidence="5" type="ORF">E3T47_00320</name>
</gene>
<reference evidence="5 6" key="1">
    <citation type="submission" date="2019-03" db="EMBL/GenBank/DDBJ databases">
        <title>Genomics of glacier-inhabiting Cryobacterium strains.</title>
        <authorList>
            <person name="Liu Q."/>
            <person name="Xin Y.-H."/>
        </authorList>
    </citation>
    <scope>NUCLEOTIDE SEQUENCE [LARGE SCALE GENOMIC DNA]</scope>
    <source>
        <strain evidence="5 6">Sr36</strain>
    </source>
</reference>
<dbReference type="EMBL" id="SOHK01000001">
    <property type="protein sequence ID" value="TFD69850.1"/>
    <property type="molecule type" value="Genomic_DNA"/>
</dbReference>
<evidence type="ECO:0000259" key="4">
    <source>
        <dbReference type="Pfam" id="PF22725"/>
    </source>
</evidence>
<feature type="domain" description="Gfo/Idh/MocA-like oxidoreductase N-terminal" evidence="3">
    <location>
        <begin position="2"/>
        <end position="107"/>
    </location>
</feature>
<evidence type="ECO:0000256" key="2">
    <source>
        <dbReference type="ARBA" id="ARBA00023027"/>
    </source>
</evidence>
<dbReference type="AlphaFoldDB" id="A0A4R9AUH7"/>
<dbReference type="InterPro" id="IPR050463">
    <property type="entry name" value="Gfo/Idh/MocA_oxidrdct_glycsds"/>
</dbReference>
<dbReference type="SUPFAM" id="SSF55347">
    <property type="entry name" value="Glyceraldehyde-3-phosphate dehydrogenase-like, C-terminal domain"/>
    <property type="match status" value="1"/>
</dbReference>
<dbReference type="SUPFAM" id="SSF51735">
    <property type="entry name" value="NAD(P)-binding Rossmann-fold domains"/>
    <property type="match status" value="1"/>
</dbReference>
<dbReference type="Gene3D" id="3.30.360.10">
    <property type="entry name" value="Dihydrodipicolinate Reductase, domain 2"/>
    <property type="match status" value="1"/>
</dbReference>
<accession>A0A4R9AUH7</accession>
<dbReference type="Pfam" id="PF22725">
    <property type="entry name" value="GFO_IDH_MocA_C3"/>
    <property type="match status" value="1"/>
</dbReference>
<protein>
    <submittedName>
        <fullName evidence="5">Gfo/Idh/MocA family oxidoreductase</fullName>
    </submittedName>
</protein>
<evidence type="ECO:0000313" key="6">
    <source>
        <dbReference type="Proteomes" id="UP000298154"/>
    </source>
</evidence>
<evidence type="ECO:0000313" key="5">
    <source>
        <dbReference type="EMBL" id="TFD69850.1"/>
    </source>
</evidence>
<evidence type="ECO:0000259" key="3">
    <source>
        <dbReference type="Pfam" id="PF01408"/>
    </source>
</evidence>
<dbReference type="InterPro" id="IPR000683">
    <property type="entry name" value="Gfo/Idh/MocA-like_OxRdtase_N"/>
</dbReference>
<dbReference type="PANTHER" id="PTHR43818:SF11">
    <property type="entry name" value="BCDNA.GH03377"/>
    <property type="match status" value="1"/>
</dbReference>
<dbReference type="InterPro" id="IPR055170">
    <property type="entry name" value="GFO_IDH_MocA-like_dom"/>
</dbReference>
<sequence length="367" mass="40015">MAEVHARAIRANGHHASGINSSTRDSTYRAADRLGISQRFKTAEDLIHAPDIDVIHICTPNALHAQLAHAAIGAGKSVVCEKPLTTSLSDAKSLVAAAARASVATAVPFVYRYYSAVREIRGRIDAGEAGQLHLLHGSYLQDWLATKTDTNWRVDAAQGGDSRAFADIGVHWCDLMEFVTGHRITRLSAKFLRAYEQRGGDARIRGVGTEDASTVVFETDRGAAGTVTVSQISRGRKNRLWFSFEGSESSFEFNQENPDSFWVGGLRENRIITRGTSGIEHEDARRVSPLPAGHPSGYQDAFNVFMGDAYQSFANEDGERPTGLPTFEDGLRAAYITDAVIRASQSEQWVAVDPFCGVLDDRQTVGM</sequence>
<evidence type="ECO:0000256" key="1">
    <source>
        <dbReference type="ARBA" id="ARBA00023002"/>
    </source>
</evidence>
<keyword evidence="6" id="KW-1185">Reference proteome</keyword>
<name>A0A4R9AUH7_9MICO</name>
<keyword evidence="1" id="KW-0560">Oxidoreductase</keyword>